<sequence length="631" mass="72356">MGASSSSLSELPDNVYLKRLASKEVISANDPFWNQLLSYTFHIPRNSSDQRLLEESTTILCKNFAINNCTTGNFGSLIQVFLLRASAVRASPLCDDNVMVWQMYNAMFIIRNLCKYFIENLSEEVVIQQFETRPPTNDDKLDTSDTSQLDELMNALMELFYDLPLLNFTYVIHLECLNTLLILLSMQIFHVNSSDQSTIYETIMQGKCAIHSCLFMKTLIERYIEQAKCPPEVLSNNGNSHGFYSITAAVASGVWNVLTLGMGSKTTNSDDQLPDTILANQSLLLLLVLINHCTSDSGIHNPYREALFSFTNSQEDAEVTVPTKACATFKVDMSKLYETLCATLKDDEVTLLLYLLLHRNADMKSFILSRTNIDQLMLKNVLWFKERQISEISLGGLLILVVVRTMQYNMTRMRDKYLHTNCLAALANMSSQFQNLHPYVTQRIVSLFSLLLKKHTRLVEQIRITALESGRNSESGSDTEPQPDYIQDLSVVEEVIRMLLEIINSCLTHSLHHNPNLIYTLLYQKDIFAHFRTHPTFQDIIQNIDTVLNFFTARVESLDKSVSVQEVVEVIKQGAVQFRRDRLKKFPELKFRYVEEEQPEEFFVPYVWSLVYHSSHLYFNAARIQLFTLES</sequence>
<organism evidence="5 6">
    <name type="scientific">Paralvinella palmiformis</name>
    <dbReference type="NCBI Taxonomy" id="53620"/>
    <lineage>
        <taxon>Eukaryota</taxon>
        <taxon>Metazoa</taxon>
        <taxon>Spiralia</taxon>
        <taxon>Lophotrochozoa</taxon>
        <taxon>Annelida</taxon>
        <taxon>Polychaeta</taxon>
        <taxon>Sedentaria</taxon>
        <taxon>Canalipalpata</taxon>
        <taxon>Terebellida</taxon>
        <taxon>Terebelliformia</taxon>
        <taxon>Alvinellidae</taxon>
        <taxon>Paralvinella</taxon>
    </lineage>
</organism>
<keyword evidence="4" id="KW-0449">Lipoprotein</keyword>
<name>A0AAD9JBH5_9ANNE</name>
<evidence type="ECO:0000256" key="2">
    <source>
        <dbReference type="ARBA" id="ARBA00015736"/>
    </source>
</evidence>
<dbReference type="GO" id="GO:0005794">
    <property type="term" value="C:Golgi apparatus"/>
    <property type="evidence" value="ECO:0007669"/>
    <property type="project" value="TreeGrafter"/>
</dbReference>
<evidence type="ECO:0000256" key="4">
    <source>
        <dbReference type="ARBA" id="ARBA00023288"/>
    </source>
</evidence>
<dbReference type="Proteomes" id="UP001208570">
    <property type="component" value="Unassembled WGS sequence"/>
</dbReference>
<comment type="caution">
    <text evidence="5">The sequence shown here is derived from an EMBL/GenBank/DDBJ whole genome shotgun (WGS) entry which is preliminary data.</text>
</comment>
<dbReference type="GO" id="GO:0007030">
    <property type="term" value="P:Golgi organization"/>
    <property type="evidence" value="ECO:0007669"/>
    <property type="project" value="TreeGrafter"/>
</dbReference>
<keyword evidence="6" id="KW-1185">Reference proteome</keyword>
<dbReference type="PANTHER" id="PTHR12895">
    <property type="entry name" value="DYMECLIN"/>
    <property type="match status" value="1"/>
</dbReference>
<proteinExistence type="inferred from homology"/>
<dbReference type="AlphaFoldDB" id="A0AAD9JBH5"/>
<evidence type="ECO:0000256" key="1">
    <source>
        <dbReference type="ARBA" id="ARBA00010603"/>
    </source>
</evidence>
<protein>
    <recommendedName>
        <fullName evidence="2">Dymeclin</fullName>
    </recommendedName>
</protein>
<evidence type="ECO:0000313" key="6">
    <source>
        <dbReference type="Proteomes" id="UP001208570"/>
    </source>
</evidence>
<comment type="similarity">
    <text evidence="1">Belongs to the dymeclin family.</text>
</comment>
<accession>A0AAD9JBH5</accession>
<dbReference type="PANTHER" id="PTHR12895:SF9">
    <property type="entry name" value="DYMECLIN"/>
    <property type="match status" value="1"/>
</dbReference>
<dbReference type="InterPro" id="IPR019142">
    <property type="entry name" value="Dymeclin"/>
</dbReference>
<evidence type="ECO:0000313" key="5">
    <source>
        <dbReference type="EMBL" id="KAK2149759.1"/>
    </source>
</evidence>
<evidence type="ECO:0000256" key="3">
    <source>
        <dbReference type="ARBA" id="ARBA00022707"/>
    </source>
</evidence>
<gene>
    <name evidence="5" type="ORF">LSH36_437g01034</name>
</gene>
<reference evidence="5" key="1">
    <citation type="journal article" date="2023" name="Mol. Biol. Evol.">
        <title>Third-Generation Sequencing Reveals the Adaptive Role of the Epigenome in Three Deep-Sea Polychaetes.</title>
        <authorList>
            <person name="Perez M."/>
            <person name="Aroh O."/>
            <person name="Sun Y."/>
            <person name="Lan Y."/>
            <person name="Juniper S.K."/>
            <person name="Young C.R."/>
            <person name="Angers B."/>
            <person name="Qian P.Y."/>
        </authorList>
    </citation>
    <scope>NUCLEOTIDE SEQUENCE</scope>
    <source>
        <strain evidence="5">P08H-3</strain>
    </source>
</reference>
<dbReference type="Pfam" id="PF09742">
    <property type="entry name" value="Dymeclin"/>
    <property type="match status" value="1"/>
</dbReference>
<keyword evidence="3" id="KW-0519">Myristate</keyword>
<dbReference type="EMBL" id="JAODUP010000437">
    <property type="protein sequence ID" value="KAK2149759.1"/>
    <property type="molecule type" value="Genomic_DNA"/>
</dbReference>